<dbReference type="Proteomes" id="UP000053342">
    <property type="component" value="Unassembled WGS sequence"/>
</dbReference>
<evidence type="ECO:0000313" key="2">
    <source>
        <dbReference type="EMBL" id="KIW36195.1"/>
    </source>
</evidence>
<dbReference type="HOGENOM" id="CLU_1885777_0_0_1"/>
<evidence type="ECO:0000256" key="1">
    <source>
        <dbReference type="SAM" id="MobiDB-lite"/>
    </source>
</evidence>
<gene>
    <name evidence="2" type="ORF">PV06_11523</name>
</gene>
<proteinExistence type="predicted"/>
<dbReference type="GeneID" id="27363597"/>
<dbReference type="AlphaFoldDB" id="A0A0D2D1V5"/>
<dbReference type="RefSeq" id="XP_016256411.1">
    <property type="nucleotide sequence ID" value="XM_016413215.1"/>
</dbReference>
<feature type="compositionally biased region" description="Basic and acidic residues" evidence="1">
    <location>
        <begin position="112"/>
        <end position="127"/>
    </location>
</feature>
<dbReference type="EMBL" id="KN847369">
    <property type="protein sequence ID" value="KIW36195.1"/>
    <property type="molecule type" value="Genomic_DNA"/>
</dbReference>
<organism evidence="2 3">
    <name type="scientific">Exophiala oligosperma</name>
    <dbReference type="NCBI Taxonomy" id="215243"/>
    <lineage>
        <taxon>Eukaryota</taxon>
        <taxon>Fungi</taxon>
        <taxon>Dikarya</taxon>
        <taxon>Ascomycota</taxon>
        <taxon>Pezizomycotina</taxon>
        <taxon>Eurotiomycetes</taxon>
        <taxon>Chaetothyriomycetidae</taxon>
        <taxon>Chaetothyriales</taxon>
        <taxon>Herpotrichiellaceae</taxon>
        <taxon>Exophiala</taxon>
    </lineage>
</organism>
<name>A0A0D2D1V5_9EURO</name>
<feature type="compositionally biased region" description="Basic and acidic residues" evidence="1">
    <location>
        <begin position="94"/>
        <end position="103"/>
    </location>
</feature>
<dbReference type="VEuPathDB" id="FungiDB:PV06_11523"/>
<sequence>MERHPSCMTSITAPGHFTVDVPNGSGCRERYHLYPNGDNTVYQGGQIVCHPGEENYAIEHMNQYGEGVNQIPHGYQGAVAEHHADGTPYAPLGAHEDPMHQEGGDYGEEMEHEGGEEHEMGHMHGEEMEPDFDEE</sequence>
<dbReference type="OrthoDB" id="10585600at2759"/>
<keyword evidence="3" id="KW-1185">Reference proteome</keyword>
<feature type="region of interest" description="Disordered" evidence="1">
    <location>
        <begin position="84"/>
        <end position="135"/>
    </location>
</feature>
<protein>
    <submittedName>
        <fullName evidence="2">Uncharacterized protein</fullName>
    </submittedName>
</protein>
<reference evidence="2 3" key="1">
    <citation type="submission" date="2015-01" db="EMBL/GenBank/DDBJ databases">
        <title>The Genome Sequence of Exophiala oligosperma CBS72588.</title>
        <authorList>
            <consortium name="The Broad Institute Genomics Platform"/>
            <person name="Cuomo C."/>
            <person name="de Hoog S."/>
            <person name="Gorbushina A."/>
            <person name="Stielow B."/>
            <person name="Teixiera M."/>
            <person name="Abouelleil A."/>
            <person name="Chapman S.B."/>
            <person name="Priest M."/>
            <person name="Young S.K."/>
            <person name="Wortman J."/>
            <person name="Nusbaum C."/>
            <person name="Birren B."/>
        </authorList>
    </citation>
    <scope>NUCLEOTIDE SEQUENCE [LARGE SCALE GENOMIC DNA]</scope>
    <source>
        <strain evidence="2 3">CBS 72588</strain>
    </source>
</reference>
<accession>A0A0D2D1V5</accession>
<evidence type="ECO:0000313" key="3">
    <source>
        <dbReference type="Proteomes" id="UP000053342"/>
    </source>
</evidence>